<dbReference type="PANTHER" id="PTHR32347:SF23">
    <property type="entry name" value="BLL5650 PROTEIN"/>
    <property type="match status" value="1"/>
</dbReference>
<dbReference type="Pfam" id="PF25967">
    <property type="entry name" value="RND-MFP_C"/>
    <property type="match status" value="1"/>
</dbReference>
<dbReference type="EMBL" id="BAAADD010000004">
    <property type="protein sequence ID" value="GAA0568166.1"/>
    <property type="molecule type" value="Genomic_DNA"/>
</dbReference>
<evidence type="ECO:0000313" key="6">
    <source>
        <dbReference type="EMBL" id="GAA0568166.1"/>
    </source>
</evidence>
<comment type="caution">
    <text evidence="6">The sequence shown here is derived from an EMBL/GenBank/DDBJ whole genome shotgun (WGS) entry which is preliminary data.</text>
</comment>
<comment type="subcellular location">
    <subcellularLocation>
        <location evidence="1">Cell envelope</location>
    </subcellularLocation>
</comment>
<evidence type="ECO:0000313" key="7">
    <source>
        <dbReference type="Proteomes" id="UP001499951"/>
    </source>
</evidence>
<keyword evidence="4" id="KW-0472">Membrane</keyword>
<gene>
    <name evidence="6" type="ORF">GCM10008942_15930</name>
</gene>
<dbReference type="Gene3D" id="1.10.287.470">
    <property type="entry name" value="Helix hairpin bin"/>
    <property type="match status" value="1"/>
</dbReference>
<keyword evidence="4" id="KW-1133">Transmembrane helix</keyword>
<dbReference type="InterPro" id="IPR050465">
    <property type="entry name" value="UPF0194_transport"/>
</dbReference>
<dbReference type="Gene3D" id="2.40.30.170">
    <property type="match status" value="1"/>
</dbReference>
<proteinExistence type="predicted"/>
<feature type="coiled-coil region" evidence="3">
    <location>
        <begin position="220"/>
        <end position="247"/>
    </location>
</feature>
<dbReference type="InterPro" id="IPR058627">
    <property type="entry name" value="MdtA-like_C"/>
</dbReference>
<keyword evidence="7" id="KW-1185">Reference proteome</keyword>
<accession>A0ABP3PIZ2</accession>
<evidence type="ECO:0000256" key="3">
    <source>
        <dbReference type="SAM" id="Coils"/>
    </source>
</evidence>
<sequence>MRNFSEDDPAVPAMDRVIAKAPSWRRYWPYGAAAAAVLLAGIWLMIAGGGRVYRVSMDQVTIGTVASGAFEDFAAVRGTVAPFITNYLTTDQGGTVKQILVEDGAIVKKDQPLIVLANPTLQLEVAAREADTARQMSEVENTRLQLEQTRLDHQKSLFEIDHEVESLTADIARDKRLFEAKALASATYEKDKSKLAYVLKVQSAIQVSHGKMEGIRREQLAQLKTTLVRLNTNLEAARQSIEALTIRAPMDGQLTALDALAGQSKPQGAVLGQVDSLDRFKLTAQVDEFYLGRVRTGQQAISSINGRDYKATVAKVYTQVSNGTFKVDLAFTGAVPTGVHNGQAVEIKLQLGGTTKALLLPSGPFYQDGGGTWVFLLDGKTAKRRAVKLGRRNPEFVEVLEGLKPGDRVIVSSYSAYQNIDRVELESK</sequence>
<feature type="transmembrane region" description="Helical" evidence="4">
    <location>
        <begin position="27"/>
        <end position="47"/>
    </location>
</feature>
<feature type="domain" description="Multidrug resistance protein MdtA-like C-terminal permuted SH3" evidence="5">
    <location>
        <begin position="371"/>
        <end position="412"/>
    </location>
</feature>
<evidence type="ECO:0000256" key="1">
    <source>
        <dbReference type="ARBA" id="ARBA00004196"/>
    </source>
</evidence>
<protein>
    <submittedName>
        <fullName evidence="6">Efflux RND transporter periplasmic adaptor subunit</fullName>
    </submittedName>
</protein>
<evidence type="ECO:0000256" key="2">
    <source>
        <dbReference type="ARBA" id="ARBA00023054"/>
    </source>
</evidence>
<reference evidence="7" key="1">
    <citation type="journal article" date="2019" name="Int. J. Syst. Evol. Microbiol.">
        <title>The Global Catalogue of Microorganisms (GCM) 10K type strain sequencing project: providing services to taxonomists for standard genome sequencing and annotation.</title>
        <authorList>
            <consortium name="The Broad Institute Genomics Platform"/>
            <consortium name="The Broad Institute Genome Sequencing Center for Infectious Disease"/>
            <person name="Wu L."/>
            <person name="Ma J."/>
        </authorList>
    </citation>
    <scope>NUCLEOTIDE SEQUENCE [LARGE SCALE GENOMIC DNA]</scope>
    <source>
        <strain evidence="7">JCM 15089</strain>
    </source>
</reference>
<evidence type="ECO:0000259" key="5">
    <source>
        <dbReference type="Pfam" id="PF25967"/>
    </source>
</evidence>
<dbReference type="PANTHER" id="PTHR32347">
    <property type="entry name" value="EFFLUX SYSTEM COMPONENT YKNX-RELATED"/>
    <property type="match status" value="1"/>
</dbReference>
<dbReference type="RefSeq" id="WP_166929977.1">
    <property type="nucleotide sequence ID" value="NZ_BAAADD010000004.1"/>
</dbReference>
<keyword evidence="4" id="KW-0812">Transmembrane</keyword>
<dbReference type="Proteomes" id="UP001499951">
    <property type="component" value="Unassembled WGS sequence"/>
</dbReference>
<keyword evidence="2 3" id="KW-0175">Coiled coil</keyword>
<organism evidence="6 7">
    <name type="scientific">Rhizomicrobium electricum</name>
    <dbReference type="NCBI Taxonomy" id="480070"/>
    <lineage>
        <taxon>Bacteria</taxon>
        <taxon>Pseudomonadati</taxon>
        <taxon>Pseudomonadota</taxon>
        <taxon>Alphaproteobacteria</taxon>
        <taxon>Micropepsales</taxon>
        <taxon>Micropepsaceae</taxon>
        <taxon>Rhizomicrobium</taxon>
    </lineage>
</organism>
<name>A0ABP3PIZ2_9PROT</name>
<dbReference type="Gene3D" id="2.40.50.100">
    <property type="match status" value="1"/>
</dbReference>
<evidence type="ECO:0000256" key="4">
    <source>
        <dbReference type="SAM" id="Phobius"/>
    </source>
</evidence>
<dbReference type="Gene3D" id="2.40.420.20">
    <property type="match status" value="1"/>
</dbReference>